<feature type="region of interest" description="Disordered" evidence="6">
    <location>
        <begin position="152"/>
        <end position="175"/>
    </location>
</feature>
<feature type="compositionally biased region" description="Low complexity" evidence="6">
    <location>
        <begin position="433"/>
        <end position="451"/>
    </location>
</feature>
<dbReference type="PROSITE" id="PS50157">
    <property type="entry name" value="ZINC_FINGER_C2H2_2"/>
    <property type="match status" value="1"/>
</dbReference>
<feature type="compositionally biased region" description="Polar residues" evidence="6">
    <location>
        <begin position="349"/>
        <end position="371"/>
    </location>
</feature>
<feature type="compositionally biased region" description="Basic and acidic residues" evidence="6">
    <location>
        <begin position="630"/>
        <end position="643"/>
    </location>
</feature>
<dbReference type="SUPFAM" id="SSF57667">
    <property type="entry name" value="beta-beta-alpha zinc fingers"/>
    <property type="match status" value="1"/>
</dbReference>
<evidence type="ECO:0000256" key="6">
    <source>
        <dbReference type="SAM" id="MobiDB-lite"/>
    </source>
</evidence>
<dbReference type="GO" id="GO:0008270">
    <property type="term" value="F:zinc ion binding"/>
    <property type="evidence" value="ECO:0007669"/>
    <property type="project" value="UniProtKB-KW"/>
</dbReference>
<evidence type="ECO:0000259" key="7">
    <source>
        <dbReference type="PROSITE" id="PS50157"/>
    </source>
</evidence>
<dbReference type="PANTHER" id="PTHR24403:SF82">
    <property type="entry name" value="ZINC FINGER-CONTAINING UBIQUITIN PEPTIDASE 1"/>
    <property type="match status" value="1"/>
</dbReference>
<reference evidence="8" key="2">
    <citation type="submission" date="2025-09" db="UniProtKB">
        <authorList>
            <consortium name="Ensembl"/>
        </authorList>
    </citation>
    <scope>IDENTIFICATION</scope>
</reference>
<dbReference type="Ensembl" id="ENSLBET00000023112.1">
    <property type="protein sequence ID" value="ENSLBEP00000021945.1"/>
    <property type="gene ID" value="ENSLBEG00000016866.1"/>
</dbReference>
<keyword evidence="2" id="KW-0677">Repeat</keyword>
<dbReference type="InterPro" id="IPR050688">
    <property type="entry name" value="Zinc_finger/UBP_domain"/>
</dbReference>
<dbReference type="AlphaFoldDB" id="A0A3Q3MNI4"/>
<feature type="compositionally biased region" description="Polar residues" evidence="6">
    <location>
        <begin position="379"/>
        <end position="394"/>
    </location>
</feature>
<dbReference type="GeneTree" id="ENSGT00940000160595"/>
<protein>
    <submittedName>
        <fullName evidence="8">Zinc finger protein 518B-like</fullName>
    </submittedName>
</protein>
<keyword evidence="3 5" id="KW-0863">Zinc-finger</keyword>
<dbReference type="OrthoDB" id="8069632at2759"/>
<dbReference type="PANTHER" id="PTHR24403">
    <property type="entry name" value="ZINC FINGER PROTEIN"/>
    <property type="match status" value="1"/>
</dbReference>
<evidence type="ECO:0000256" key="2">
    <source>
        <dbReference type="ARBA" id="ARBA00022737"/>
    </source>
</evidence>
<evidence type="ECO:0000256" key="1">
    <source>
        <dbReference type="ARBA" id="ARBA00022723"/>
    </source>
</evidence>
<evidence type="ECO:0000256" key="3">
    <source>
        <dbReference type="ARBA" id="ARBA00022771"/>
    </source>
</evidence>
<feature type="region of interest" description="Disordered" evidence="6">
    <location>
        <begin position="246"/>
        <end position="267"/>
    </location>
</feature>
<feature type="region of interest" description="Disordered" evidence="6">
    <location>
        <begin position="630"/>
        <end position="670"/>
    </location>
</feature>
<organism evidence="8 9">
    <name type="scientific">Labrus bergylta</name>
    <name type="common">ballan wrasse</name>
    <dbReference type="NCBI Taxonomy" id="56723"/>
    <lineage>
        <taxon>Eukaryota</taxon>
        <taxon>Metazoa</taxon>
        <taxon>Chordata</taxon>
        <taxon>Craniata</taxon>
        <taxon>Vertebrata</taxon>
        <taxon>Euteleostomi</taxon>
        <taxon>Actinopterygii</taxon>
        <taxon>Neopterygii</taxon>
        <taxon>Teleostei</taxon>
        <taxon>Neoteleostei</taxon>
        <taxon>Acanthomorphata</taxon>
        <taxon>Eupercaria</taxon>
        <taxon>Labriformes</taxon>
        <taxon>Labridae</taxon>
        <taxon>Labrus</taxon>
    </lineage>
</organism>
<dbReference type="InParanoid" id="A0A3Q3MNI4"/>
<name>A0A3Q3MNI4_9LABR</name>
<evidence type="ECO:0000313" key="8">
    <source>
        <dbReference type="Ensembl" id="ENSLBEP00000021945.1"/>
    </source>
</evidence>
<proteinExistence type="predicted"/>
<evidence type="ECO:0000256" key="5">
    <source>
        <dbReference type="PROSITE-ProRule" id="PRU00042"/>
    </source>
</evidence>
<feature type="compositionally biased region" description="Low complexity" evidence="6">
    <location>
        <begin position="751"/>
        <end position="760"/>
    </location>
</feature>
<feature type="domain" description="C2H2-type" evidence="7">
    <location>
        <begin position="83"/>
        <end position="111"/>
    </location>
</feature>
<dbReference type="InterPro" id="IPR013087">
    <property type="entry name" value="Znf_C2H2_type"/>
</dbReference>
<accession>A0A3Q3MNI4</accession>
<feature type="region of interest" description="Disordered" evidence="6">
    <location>
        <begin position="730"/>
        <end position="770"/>
    </location>
</feature>
<sequence>MKPTSYQSTPPPVKVGHSSLALTTSNVMYCDKCGFATTDPAVFKKHRIEHMGMRFYCFYCNNVSFSEAELTAHVKLHTVKYQFQCPHCGQGYMRRLCLVKHIERLHSKSLSQGAAKPGSTKSPHAPLSSALPGVPTAVTSSLRPAVRVTVPRPSAPAVRPDEQRGRTLDHKTSSVMNSKTELLPPLNGLIQQSRALTVPLPEEVNIPADCLVELVEVRTVNGTKELKLRLVSQQENESVIKDTRTTVSANSAPGKPLSSSFNPPNTGKCSVNRKPYDMKDVNAAPPAVVNVYNNQQNHVSKEKNGLKRGSGEIIDLEGHAATPRKVSKSIFSSVKEGNSGIKVSAAPPTLTSTWTPNTLPSNLQTENTGAGVSQRADQRTSSVHQQSKSCQQQRGTRDLKSVPRDVQSGVKLEPGVRLNNITASIMKKEAGGSNQQDSKSSSPSVCASSVSALKQKPPMISVCTGKGANECFSGLKASKGSSVVKTPALSNGTHPKVSTWTQEARLNNKNTERAEPEAESFPVISSVFSLSQQPEDVQGSIQPLVMAALRGIVMNNSSGAITRENNEITTSTDLVKELPALGCSAQVLKRNVSLSCVARHATESVKVEQLDKGIEAPPPLNHVDPIQVKEEESGTKPPDDHKQSQTPDVKPPTDQKPVSKVSVEAEPPLARSEHDVYSKFLTVSLQRVQVGEWKKNRKGLKLRLSKCKTRGAPGSPTDCSVIYPVPLKEDQPVKRPRPNQPVVVLNHPRPRASSAPAARAHTLSDTGASTGAPKCQILRMRLSKVMGQKYEVMGCTVGVFS</sequence>
<feature type="compositionally biased region" description="Basic and acidic residues" evidence="6">
    <location>
        <begin position="159"/>
        <end position="172"/>
    </location>
</feature>
<dbReference type="Proteomes" id="UP000261660">
    <property type="component" value="Unplaced"/>
</dbReference>
<evidence type="ECO:0000256" key="4">
    <source>
        <dbReference type="ARBA" id="ARBA00022833"/>
    </source>
</evidence>
<dbReference type="Gene3D" id="3.30.160.60">
    <property type="entry name" value="Classic Zinc Finger"/>
    <property type="match status" value="1"/>
</dbReference>
<feature type="region of interest" description="Disordered" evidence="6">
    <location>
        <begin position="336"/>
        <end position="405"/>
    </location>
</feature>
<dbReference type="PROSITE" id="PS00028">
    <property type="entry name" value="ZINC_FINGER_C2H2_1"/>
    <property type="match status" value="1"/>
</dbReference>
<dbReference type="SMART" id="SM00355">
    <property type="entry name" value="ZnF_C2H2"/>
    <property type="match status" value="3"/>
</dbReference>
<dbReference type="STRING" id="56723.ENSLBEP00000021945"/>
<feature type="region of interest" description="Disordered" evidence="6">
    <location>
        <begin position="429"/>
        <end position="451"/>
    </location>
</feature>
<dbReference type="InterPro" id="IPR036236">
    <property type="entry name" value="Znf_C2H2_sf"/>
</dbReference>
<evidence type="ECO:0000313" key="9">
    <source>
        <dbReference type="Proteomes" id="UP000261660"/>
    </source>
</evidence>
<reference evidence="8" key="1">
    <citation type="submission" date="2025-08" db="UniProtKB">
        <authorList>
            <consortium name="Ensembl"/>
        </authorList>
    </citation>
    <scope>IDENTIFICATION</scope>
</reference>
<keyword evidence="4" id="KW-0862">Zinc</keyword>
<keyword evidence="9" id="KW-1185">Reference proteome</keyword>
<keyword evidence="1" id="KW-0479">Metal-binding</keyword>
<feature type="region of interest" description="Disordered" evidence="6">
    <location>
        <begin position="109"/>
        <end position="133"/>
    </location>
</feature>